<keyword evidence="2" id="KW-1185">Reference proteome</keyword>
<protein>
    <recommendedName>
        <fullName evidence="3">DRBM domain-containing protein</fullName>
    </recommendedName>
</protein>
<reference evidence="1 2" key="1">
    <citation type="journal article" date="2018" name="Biotechnol. Biofuels">
        <title>Integrative visual omics of the white-rot fungus Polyporus brumalis exposes the biotechnological potential of its oxidative enzymes for delignifying raw plant biomass.</title>
        <authorList>
            <person name="Miyauchi S."/>
            <person name="Rancon A."/>
            <person name="Drula E."/>
            <person name="Hage H."/>
            <person name="Chaduli D."/>
            <person name="Favel A."/>
            <person name="Grisel S."/>
            <person name="Henrissat B."/>
            <person name="Herpoel-Gimbert I."/>
            <person name="Ruiz-Duenas F.J."/>
            <person name="Chevret D."/>
            <person name="Hainaut M."/>
            <person name="Lin J."/>
            <person name="Wang M."/>
            <person name="Pangilinan J."/>
            <person name="Lipzen A."/>
            <person name="Lesage-Meessen L."/>
            <person name="Navarro D."/>
            <person name="Riley R."/>
            <person name="Grigoriev I.V."/>
            <person name="Zhou S."/>
            <person name="Raouche S."/>
            <person name="Rosso M.N."/>
        </authorList>
    </citation>
    <scope>NUCLEOTIDE SEQUENCE [LARGE SCALE GENOMIC DNA]</scope>
    <source>
        <strain evidence="1 2">BRFM 1820</strain>
    </source>
</reference>
<evidence type="ECO:0000313" key="1">
    <source>
        <dbReference type="EMBL" id="RDX51186.1"/>
    </source>
</evidence>
<dbReference type="Gene3D" id="3.30.160.20">
    <property type="match status" value="1"/>
</dbReference>
<sequence>MLPSFLDRQGTETFREPSSVWGYLPQLNEWAGSKLEWFAERVGGKDHQPEFEAFPIYDGERLEVFKALGKSKKAAKEEAARLMCTSGHCVSADVYAVVERAERLVVIDDYSRFPSVLLPSGSVSAVGFYNFLFLCS</sequence>
<name>A0A371DF82_9APHY</name>
<dbReference type="AlphaFoldDB" id="A0A371DF82"/>
<dbReference type="OrthoDB" id="2740821at2759"/>
<proteinExistence type="predicted"/>
<organism evidence="1 2">
    <name type="scientific">Lentinus brumalis</name>
    <dbReference type="NCBI Taxonomy" id="2498619"/>
    <lineage>
        <taxon>Eukaryota</taxon>
        <taxon>Fungi</taxon>
        <taxon>Dikarya</taxon>
        <taxon>Basidiomycota</taxon>
        <taxon>Agaricomycotina</taxon>
        <taxon>Agaricomycetes</taxon>
        <taxon>Polyporales</taxon>
        <taxon>Polyporaceae</taxon>
        <taxon>Lentinus</taxon>
    </lineage>
</organism>
<evidence type="ECO:0000313" key="2">
    <source>
        <dbReference type="Proteomes" id="UP000256964"/>
    </source>
</evidence>
<dbReference type="SUPFAM" id="SSF54768">
    <property type="entry name" value="dsRNA-binding domain-like"/>
    <property type="match status" value="1"/>
</dbReference>
<accession>A0A371DF82</accession>
<evidence type="ECO:0008006" key="3">
    <source>
        <dbReference type="Google" id="ProtNLM"/>
    </source>
</evidence>
<gene>
    <name evidence="1" type="ORF">OH76DRAFT_1347679</name>
</gene>
<dbReference type="Proteomes" id="UP000256964">
    <property type="component" value="Unassembled WGS sequence"/>
</dbReference>
<dbReference type="EMBL" id="KZ857396">
    <property type="protein sequence ID" value="RDX51186.1"/>
    <property type="molecule type" value="Genomic_DNA"/>
</dbReference>